<evidence type="ECO:0000259" key="3">
    <source>
        <dbReference type="PROSITE" id="PS51782"/>
    </source>
</evidence>
<dbReference type="InterPro" id="IPR018392">
    <property type="entry name" value="LysM"/>
</dbReference>
<dbReference type="PROSITE" id="PS51782">
    <property type="entry name" value="LYSM"/>
    <property type="match status" value="1"/>
</dbReference>
<reference evidence="4 5" key="1">
    <citation type="journal article" date="2014" name="BMC Genomics">
        <title>Genome sequencing of four Aureobasidium pullulans varieties: biotechnological potential, stress tolerance, and description of new species.</title>
        <authorList>
            <person name="Gostin Ar C."/>
            <person name="Ohm R.A."/>
            <person name="Kogej T."/>
            <person name="Sonjak S."/>
            <person name="Turk M."/>
            <person name="Zajc J."/>
            <person name="Zalar P."/>
            <person name="Grube M."/>
            <person name="Sun H."/>
            <person name="Han J."/>
            <person name="Sharma A."/>
            <person name="Chiniquy J."/>
            <person name="Ngan C.Y."/>
            <person name="Lipzen A."/>
            <person name="Barry K."/>
            <person name="Grigoriev I.V."/>
            <person name="Gunde-Cimerman N."/>
        </authorList>
    </citation>
    <scope>NUCLEOTIDE SEQUENCE [LARGE SCALE GENOMIC DNA]</scope>
    <source>
        <strain evidence="4 5">CBS 147.97</strain>
    </source>
</reference>
<evidence type="ECO:0000313" key="5">
    <source>
        <dbReference type="Proteomes" id="UP000027730"/>
    </source>
</evidence>
<dbReference type="OrthoDB" id="5985073at2759"/>
<dbReference type="Pfam" id="PF01476">
    <property type="entry name" value="LysM"/>
    <property type="match status" value="1"/>
</dbReference>
<dbReference type="STRING" id="1043004.A0A074WSQ6"/>
<gene>
    <name evidence="4" type="ORF">M436DRAFT_63980</name>
</gene>
<keyword evidence="5" id="KW-1185">Reference proteome</keyword>
<sequence>MFFPRAFTALSTSLASIPLLATCSLPTLNALVSESNADATSLTEGSEFYGFQLEEAGYLDSRGLPASCINALTQMIYCDAYVYDFGGEPRWRGYVDTNETTYESVCDASCGASIRSYWDGIVEECAGHNFSSNTTITIGAGRLWEAWNETCYYDPDSGRNCNEIINDFAEVDDIEHMPYDEICSYCQVEHYRMMQNSPYSAYDEFFQRELQKINEKCGLDIPTDISFPPEPPRALDLGCFYEAYKIQEGDTCASVAEKYNLTAEDIRASYAMRYAAEKWPADCDNFRAGLVVCIPRAAGEDEAALADGELSSSADVEPSISPLTSTPQVSSSSTKTASTTGIPVNSSQSTGIISMATSESSGTIGAKPATQTAGSSADATPSVSVDHVSAASMIGFGRSQIIAVAAALMLCHITVCGPAARWIEGAQLAREIGCTVRSVPLFAIFHQAGASGNASRTIWSKRGRKVAKQDDWYGSDGLPEPSQWAFDRKDSPSISGKQKIPSDRRYPPHGTSRPLYSRIYSRDM</sequence>
<organism evidence="4 5">
    <name type="scientific">Aureobasidium namibiae CBS 147.97</name>
    <dbReference type="NCBI Taxonomy" id="1043004"/>
    <lineage>
        <taxon>Eukaryota</taxon>
        <taxon>Fungi</taxon>
        <taxon>Dikarya</taxon>
        <taxon>Ascomycota</taxon>
        <taxon>Pezizomycotina</taxon>
        <taxon>Dothideomycetes</taxon>
        <taxon>Dothideomycetidae</taxon>
        <taxon>Dothideales</taxon>
        <taxon>Saccotheciaceae</taxon>
        <taxon>Aureobasidium</taxon>
    </lineage>
</organism>
<evidence type="ECO:0000256" key="2">
    <source>
        <dbReference type="SAM" id="SignalP"/>
    </source>
</evidence>
<name>A0A074WSQ6_9PEZI</name>
<proteinExistence type="predicted"/>
<dbReference type="GeneID" id="25413612"/>
<dbReference type="AlphaFoldDB" id="A0A074WSQ6"/>
<evidence type="ECO:0000256" key="1">
    <source>
        <dbReference type="SAM" id="MobiDB-lite"/>
    </source>
</evidence>
<dbReference type="RefSeq" id="XP_013427127.1">
    <property type="nucleotide sequence ID" value="XM_013571673.1"/>
</dbReference>
<dbReference type="InterPro" id="IPR036779">
    <property type="entry name" value="LysM_dom_sf"/>
</dbReference>
<feature type="compositionally biased region" description="Polar residues" evidence="1">
    <location>
        <begin position="341"/>
        <end position="380"/>
    </location>
</feature>
<feature type="region of interest" description="Disordered" evidence="1">
    <location>
        <begin position="470"/>
        <end position="524"/>
    </location>
</feature>
<dbReference type="Proteomes" id="UP000027730">
    <property type="component" value="Unassembled WGS sequence"/>
</dbReference>
<dbReference type="Gene3D" id="3.10.350.10">
    <property type="entry name" value="LysM domain"/>
    <property type="match status" value="1"/>
</dbReference>
<protein>
    <recommendedName>
        <fullName evidence="3">LysM domain-containing protein</fullName>
    </recommendedName>
</protein>
<feature type="region of interest" description="Disordered" evidence="1">
    <location>
        <begin position="306"/>
        <end position="380"/>
    </location>
</feature>
<dbReference type="CDD" id="cd00118">
    <property type="entry name" value="LysM"/>
    <property type="match status" value="1"/>
</dbReference>
<dbReference type="EMBL" id="KL584710">
    <property type="protein sequence ID" value="KEQ72802.1"/>
    <property type="molecule type" value="Genomic_DNA"/>
</dbReference>
<feature type="domain" description="LysM" evidence="3">
    <location>
        <begin position="242"/>
        <end position="294"/>
    </location>
</feature>
<dbReference type="SUPFAM" id="SSF54106">
    <property type="entry name" value="LysM domain"/>
    <property type="match status" value="1"/>
</dbReference>
<keyword evidence="2" id="KW-0732">Signal</keyword>
<dbReference type="HOGENOM" id="CLU_519686_0_0_1"/>
<evidence type="ECO:0000313" key="4">
    <source>
        <dbReference type="EMBL" id="KEQ72802.1"/>
    </source>
</evidence>
<feature type="compositionally biased region" description="Low complexity" evidence="1">
    <location>
        <begin position="330"/>
        <end position="340"/>
    </location>
</feature>
<dbReference type="SMART" id="SM00257">
    <property type="entry name" value="LysM"/>
    <property type="match status" value="1"/>
</dbReference>
<feature type="signal peptide" evidence="2">
    <location>
        <begin position="1"/>
        <end position="22"/>
    </location>
</feature>
<feature type="chain" id="PRO_5001701698" description="LysM domain-containing protein" evidence="2">
    <location>
        <begin position="23"/>
        <end position="524"/>
    </location>
</feature>
<accession>A0A074WSQ6</accession>